<dbReference type="AlphaFoldDB" id="B9BQU2"/>
<gene>
    <name evidence="1" type="ORF">BURMUCGD2_1076</name>
</gene>
<protein>
    <submittedName>
        <fullName evidence="1">Uncharacterized protein</fullName>
    </submittedName>
</protein>
<accession>B9BQU2</accession>
<reference evidence="1 2" key="1">
    <citation type="journal article" date="2012" name="J. Bacteriol.">
        <title>Draft Genome Sequence Determination for Cystic Fibrosis and Chronic Granulomatous Disease Burkholderia multivorans Isolates.</title>
        <authorList>
            <person name="Varga J.J."/>
            <person name="Losada L."/>
            <person name="Zelazny A.M."/>
            <person name="Brinkac L."/>
            <person name="Harkins D."/>
            <person name="Radune D."/>
            <person name="Hostetler J."/>
            <person name="Sampaio E.P."/>
            <person name="Ronning C.M."/>
            <person name="Nierman W.C."/>
            <person name="Greenberg D.E."/>
            <person name="Holland S.M."/>
            <person name="Goldberg J.B."/>
        </authorList>
    </citation>
    <scope>NUCLEOTIDE SEQUENCE [LARGE SCALE GENOMIC DNA]</scope>
    <source>
        <strain evidence="1 2">CGD2</strain>
    </source>
</reference>
<evidence type="ECO:0000313" key="2">
    <source>
        <dbReference type="Proteomes" id="UP000004535"/>
    </source>
</evidence>
<evidence type="ECO:0000313" key="1">
    <source>
        <dbReference type="EMBL" id="EEE06987.1"/>
    </source>
</evidence>
<organism evidence="1 2">
    <name type="scientific">Burkholderia multivorans CGD2</name>
    <dbReference type="NCBI Taxonomy" id="513052"/>
    <lineage>
        <taxon>Bacteria</taxon>
        <taxon>Pseudomonadati</taxon>
        <taxon>Pseudomonadota</taxon>
        <taxon>Betaproteobacteria</taxon>
        <taxon>Burkholderiales</taxon>
        <taxon>Burkholderiaceae</taxon>
        <taxon>Burkholderia</taxon>
        <taxon>Burkholderia cepacia complex</taxon>
    </lineage>
</organism>
<sequence>MERIGTPGPRLFLNPLGCTGINVEAILTRRFSFCVTMSAFVRHYSPTENMRDRTRERFQQMLDATTSVYDSIGRCLAKPEWTPIQGALMLSGIWPSSHWIESDSVDRQPTTAPISHRETFEKLLSQLRRPENGLDKEPVPSNSSRFRNARGILTFWDHCCEHQSQYFHDVNSKEFTEFLAKEHRKGNFFIPEPNWLELFAEKCGLNSRTTIVPSVVHELFSSNSQSNENLIPKHRLRDVILKAWISAKADGCASNNTDQVLIRIKRIIEAGEAKGLKLIRYDKKIGIEYQETDSGKVYTLLRDSLARQLRRMIARQPTAESLRDPRLSLTVTIDGFPYIRRTIVDSDLIGELSPNTNLIRLARDFTIESSRYIQLSSNLQGSKDDHIMKHAIIIGNLTKLWKLLVATDILAAHKTTEALATLMSPIFETIVDIKYLATHATPELVSSYIARNPADKLNNKENWNSLSLEFKARSVDFGDLYDQAFGDSNGLALNPWEHLTRYHLALDGDTYRAKLSWAELDPSPLLTLNKYSLNATMTFVNTFSNVPFIEELRRRISDLHSRILAAQEIFEQYMYTRWPEAT</sequence>
<name>B9BQU2_9BURK</name>
<proteinExistence type="predicted"/>
<dbReference type="EMBL" id="ACFC01000005">
    <property type="protein sequence ID" value="EEE06987.1"/>
    <property type="molecule type" value="Genomic_DNA"/>
</dbReference>
<comment type="caution">
    <text evidence="1">The sequence shown here is derived from an EMBL/GenBank/DDBJ whole genome shotgun (WGS) entry which is preliminary data.</text>
</comment>
<dbReference type="Proteomes" id="UP000004535">
    <property type="component" value="Unassembled WGS sequence"/>
</dbReference>